<gene>
    <name evidence="8" type="ORF">Q75_12770</name>
</gene>
<dbReference type="Proteomes" id="UP000074108">
    <property type="component" value="Unassembled WGS sequence"/>
</dbReference>
<feature type="transmembrane region" description="Helical" evidence="6">
    <location>
        <begin position="383"/>
        <end position="411"/>
    </location>
</feature>
<feature type="transmembrane region" description="Helical" evidence="6">
    <location>
        <begin position="493"/>
        <end position="510"/>
    </location>
</feature>
<dbReference type="RefSeq" id="WP_059283404.1">
    <property type="nucleotide sequence ID" value="NZ_LDYG01000041.1"/>
</dbReference>
<keyword evidence="3 6" id="KW-0812">Transmembrane</keyword>
<evidence type="ECO:0000256" key="3">
    <source>
        <dbReference type="ARBA" id="ARBA00022692"/>
    </source>
</evidence>
<dbReference type="GO" id="GO:0005886">
    <property type="term" value="C:plasma membrane"/>
    <property type="evidence" value="ECO:0007669"/>
    <property type="project" value="UniProtKB-SubCell"/>
</dbReference>
<keyword evidence="9" id="KW-1185">Reference proteome</keyword>
<keyword evidence="4 6" id="KW-1133">Transmembrane helix</keyword>
<feature type="transmembrane region" description="Helical" evidence="6">
    <location>
        <begin position="423"/>
        <end position="440"/>
    </location>
</feature>
<feature type="transmembrane region" description="Helical" evidence="6">
    <location>
        <begin position="68"/>
        <end position="88"/>
    </location>
</feature>
<dbReference type="Pfam" id="PF03553">
    <property type="entry name" value="Na_H_antiporter"/>
    <property type="match status" value="1"/>
</dbReference>
<comment type="caution">
    <text evidence="8">The sequence shown here is derived from an EMBL/GenBank/DDBJ whole genome shotgun (WGS) entry which is preliminary data.</text>
</comment>
<dbReference type="EMBL" id="LDYG01000041">
    <property type="protein sequence ID" value="KUP05276.1"/>
    <property type="molecule type" value="Genomic_DNA"/>
</dbReference>
<feature type="transmembrane region" description="Helical" evidence="6">
    <location>
        <begin position="149"/>
        <end position="182"/>
    </location>
</feature>
<evidence type="ECO:0000256" key="2">
    <source>
        <dbReference type="ARBA" id="ARBA00022475"/>
    </source>
</evidence>
<evidence type="ECO:0000259" key="7">
    <source>
        <dbReference type="Pfam" id="PF03553"/>
    </source>
</evidence>
<feature type="transmembrane region" description="Helical" evidence="6">
    <location>
        <begin position="194"/>
        <end position="217"/>
    </location>
</feature>
<feature type="transmembrane region" description="Helical" evidence="6">
    <location>
        <begin position="304"/>
        <end position="325"/>
    </location>
</feature>
<feature type="transmembrane region" description="Helical" evidence="6">
    <location>
        <begin position="345"/>
        <end position="363"/>
    </location>
</feature>
<proteinExistence type="predicted"/>
<dbReference type="STRING" id="1150625.Q75_12770"/>
<feature type="transmembrane region" description="Helical" evidence="6">
    <location>
        <begin position="264"/>
        <end position="284"/>
    </location>
</feature>
<accession>A0A147K633</accession>
<organism evidence="8 9">
    <name type="scientific">Bacillus coahuilensis p1.1.43</name>
    <dbReference type="NCBI Taxonomy" id="1150625"/>
    <lineage>
        <taxon>Bacteria</taxon>
        <taxon>Bacillati</taxon>
        <taxon>Bacillota</taxon>
        <taxon>Bacilli</taxon>
        <taxon>Bacillales</taxon>
        <taxon>Bacillaceae</taxon>
        <taxon>Bacillus</taxon>
    </lineage>
</organism>
<dbReference type="AlphaFoldDB" id="A0A147K633"/>
<evidence type="ECO:0000256" key="1">
    <source>
        <dbReference type="ARBA" id="ARBA00004651"/>
    </source>
</evidence>
<sequence>METTFLSLLPPLIAIGMAIITRKVLLSLGAGIVAAGLILSQLNIGEFFAIVWSAFAGIFVDSGELNTWNVYIILFLLLLGVLTAFISISGGSRAFGDWAMKRVKTRVGAQVLAAILGVIIFIDDYFNALAVGQVARPITDRHKVSRAKLAYIIDSTSAPICVVSPVSSWGAFIIAIIASIIAEQGLSNVSAFSSFLSIIPMNLYVWASIGIVLVVAFRNVNLGQMKIHEERAIVSGELYDQEKEIPGELSNELPESKNGSVKDLIVPILALMVGTVGSIIWTGYQGAGEWAILSILENTDPSAALLYGGIIGVAVGLVMIMIQVVRDQLGAKVLTVGLLEGIKSMLPAIYILILAWMIVSLIGDLGTGEFLADIVRESNLSLALLPFLLFLVAGVMAFSTGTSWGSFGILLPIAGEIVVATDVNLFLPALAAVLAGAVFGDHCSPISDTTILSSTGAGSNHIDHVLTQLPYAVIGAVMASVGYLVMGLTSITWLGLLTVLVLVGVFAIVAPRHETN</sequence>
<feature type="transmembrane region" description="Helical" evidence="6">
    <location>
        <begin position="108"/>
        <end position="128"/>
    </location>
</feature>
<evidence type="ECO:0000256" key="5">
    <source>
        <dbReference type="ARBA" id="ARBA00023136"/>
    </source>
</evidence>
<dbReference type="InterPro" id="IPR018461">
    <property type="entry name" value="Na/H_Antiport_NhaC-like_C"/>
</dbReference>
<dbReference type="PANTHER" id="PTHR43478">
    <property type="entry name" value="NA+/H+ ANTIPORTER-RELATED"/>
    <property type="match status" value="1"/>
</dbReference>
<dbReference type="PATRIC" id="fig|1150625.3.peg.2684"/>
<comment type="subcellular location">
    <subcellularLocation>
        <location evidence="1">Cell membrane</location>
        <topology evidence="1">Multi-pass membrane protein</topology>
    </subcellularLocation>
</comment>
<feature type="transmembrane region" description="Helical" evidence="6">
    <location>
        <begin position="28"/>
        <end position="56"/>
    </location>
</feature>
<dbReference type="OrthoDB" id="9762978at2"/>
<feature type="transmembrane region" description="Helical" evidence="6">
    <location>
        <begin position="469"/>
        <end position="486"/>
    </location>
</feature>
<feature type="domain" description="Na+/H+ antiporter NhaC-like C-terminal" evidence="7">
    <location>
        <begin position="160"/>
        <end position="488"/>
    </location>
</feature>
<keyword evidence="5 6" id="KW-0472">Membrane</keyword>
<evidence type="ECO:0000313" key="8">
    <source>
        <dbReference type="EMBL" id="KUP05276.1"/>
    </source>
</evidence>
<keyword evidence="2" id="KW-1003">Cell membrane</keyword>
<protein>
    <submittedName>
        <fullName evidence="8">Sodium:proton antiporter</fullName>
    </submittedName>
</protein>
<evidence type="ECO:0000256" key="4">
    <source>
        <dbReference type="ARBA" id="ARBA00022989"/>
    </source>
</evidence>
<name>A0A147K633_9BACI</name>
<reference evidence="8 9" key="1">
    <citation type="journal article" date="2016" name="Front. Microbiol.">
        <title>Microevolution Analysis of Bacillus coahuilensis Unveils Differences in Phosphorus Acquisition Strategies and Their Regulation.</title>
        <authorList>
            <person name="Gomez-Lunar Z."/>
            <person name="Hernandez-Gonzalez I."/>
            <person name="Rodriguez-Torres M.D."/>
            <person name="Souza V."/>
            <person name="Olmedo-Alvarez G."/>
        </authorList>
    </citation>
    <scope>NUCLEOTIDE SEQUENCE [LARGE SCALE GENOMIC DNA]</scope>
    <source>
        <strain evidence="9">p1.1.43</strain>
    </source>
</reference>
<evidence type="ECO:0000256" key="6">
    <source>
        <dbReference type="SAM" id="Phobius"/>
    </source>
</evidence>
<evidence type="ECO:0000313" key="9">
    <source>
        <dbReference type="Proteomes" id="UP000074108"/>
    </source>
</evidence>
<dbReference type="PANTHER" id="PTHR43478:SF1">
    <property type="entry name" value="NA+_H+ ANTIPORTER NHAC-LIKE C-TERMINAL DOMAIN-CONTAINING PROTEIN"/>
    <property type="match status" value="1"/>
</dbReference>